<dbReference type="AlphaFoldDB" id="A0A448WFC8"/>
<sequence length="100" mass="10945">MWKEGRRWQLGQQGWAEERRSLGRAVAASAGVRDGVMSTMSCSTVSSLLTPPHDAPPVAATESRKRGRASSNNNMLLLIIIIIIIINNNNNKASQSYAHK</sequence>
<evidence type="ECO:0000256" key="1">
    <source>
        <dbReference type="SAM" id="MobiDB-lite"/>
    </source>
</evidence>
<name>A0A448WFC8_9PLAT</name>
<comment type="caution">
    <text evidence="3">The sequence shown here is derived from an EMBL/GenBank/DDBJ whole genome shotgun (WGS) entry which is preliminary data.</text>
</comment>
<keyword evidence="4" id="KW-1185">Reference proteome</keyword>
<organism evidence="3 4">
    <name type="scientific">Protopolystoma xenopodis</name>
    <dbReference type="NCBI Taxonomy" id="117903"/>
    <lineage>
        <taxon>Eukaryota</taxon>
        <taxon>Metazoa</taxon>
        <taxon>Spiralia</taxon>
        <taxon>Lophotrochozoa</taxon>
        <taxon>Platyhelminthes</taxon>
        <taxon>Monogenea</taxon>
        <taxon>Polyopisthocotylea</taxon>
        <taxon>Polystomatidea</taxon>
        <taxon>Polystomatidae</taxon>
        <taxon>Protopolystoma</taxon>
    </lineage>
</organism>
<dbReference type="EMBL" id="CAAALY010008721">
    <property type="protein sequence ID" value="VEL10339.1"/>
    <property type="molecule type" value="Genomic_DNA"/>
</dbReference>
<dbReference type="Proteomes" id="UP000784294">
    <property type="component" value="Unassembled WGS sequence"/>
</dbReference>
<evidence type="ECO:0000313" key="4">
    <source>
        <dbReference type="Proteomes" id="UP000784294"/>
    </source>
</evidence>
<gene>
    <name evidence="3" type="ORF">PXEA_LOCUS3779</name>
</gene>
<reference evidence="3" key="1">
    <citation type="submission" date="2018-11" db="EMBL/GenBank/DDBJ databases">
        <authorList>
            <consortium name="Pathogen Informatics"/>
        </authorList>
    </citation>
    <scope>NUCLEOTIDE SEQUENCE</scope>
</reference>
<protein>
    <submittedName>
        <fullName evidence="3">Uncharacterized protein</fullName>
    </submittedName>
</protein>
<proteinExistence type="predicted"/>
<keyword evidence="2" id="KW-1133">Transmembrane helix</keyword>
<keyword evidence="2" id="KW-0472">Membrane</keyword>
<accession>A0A448WFC8</accession>
<keyword evidence="2" id="KW-0812">Transmembrane</keyword>
<feature type="transmembrane region" description="Helical" evidence="2">
    <location>
        <begin position="73"/>
        <end position="90"/>
    </location>
</feature>
<evidence type="ECO:0000256" key="2">
    <source>
        <dbReference type="SAM" id="Phobius"/>
    </source>
</evidence>
<feature type="region of interest" description="Disordered" evidence="1">
    <location>
        <begin position="45"/>
        <end position="69"/>
    </location>
</feature>
<evidence type="ECO:0000313" key="3">
    <source>
        <dbReference type="EMBL" id="VEL10339.1"/>
    </source>
</evidence>